<dbReference type="Pfam" id="PF04101">
    <property type="entry name" value="Glyco_tran_28_C"/>
    <property type="match status" value="1"/>
</dbReference>
<dbReference type="GO" id="GO:0051991">
    <property type="term" value="F:UDP-N-acetyl-D-glucosamine:N-acetylmuramoyl-L-alanyl-D-glutamyl-meso-2,6-diaminopimelyl-D-alanyl-D-alanine-diphosphoundecaprenol 4-beta-N-acetylglucosaminlytransferase activity"/>
    <property type="evidence" value="ECO:0007669"/>
    <property type="project" value="RHEA"/>
</dbReference>
<keyword evidence="9 10" id="KW-0961">Cell wall biogenesis/degradation</keyword>
<keyword evidence="2 10" id="KW-0132">Cell division</keyword>
<keyword evidence="4 10" id="KW-0808">Transferase</keyword>
<dbReference type="GO" id="GO:0005886">
    <property type="term" value="C:plasma membrane"/>
    <property type="evidence" value="ECO:0007669"/>
    <property type="project" value="UniProtKB-SubCell"/>
</dbReference>
<feature type="binding site" evidence="10">
    <location>
        <position position="291"/>
    </location>
    <ligand>
        <name>UDP-N-acetyl-alpha-D-glucosamine</name>
        <dbReference type="ChEBI" id="CHEBI:57705"/>
    </ligand>
</feature>
<dbReference type="GO" id="GO:0051301">
    <property type="term" value="P:cell division"/>
    <property type="evidence" value="ECO:0007669"/>
    <property type="project" value="UniProtKB-KW"/>
</dbReference>
<name>A0A4P7XE43_9ALTE</name>
<protein>
    <recommendedName>
        <fullName evidence="10">UDP-N-acetylglucosamine--N-acetylmuramyl-(pentapeptide) pyrophosphoryl-undecaprenol N-acetylglucosamine transferase</fullName>
        <ecNumber evidence="10">2.4.1.227</ecNumber>
    </recommendedName>
    <alternativeName>
        <fullName evidence="10">Undecaprenyl-PP-MurNAc-pentapeptide-UDPGlcNAc GlcNAc transferase</fullName>
    </alternativeName>
</protein>
<feature type="binding site" evidence="10">
    <location>
        <position position="163"/>
    </location>
    <ligand>
        <name>UDP-N-acetyl-alpha-D-glucosamine</name>
        <dbReference type="ChEBI" id="CHEBI:57705"/>
    </ligand>
</feature>
<comment type="catalytic activity">
    <reaction evidence="10">
        <text>di-trans,octa-cis-undecaprenyl diphospho-N-acetyl-alpha-D-muramoyl-L-alanyl-D-glutamyl-meso-2,6-diaminopimeloyl-D-alanyl-D-alanine + UDP-N-acetyl-alpha-D-glucosamine = di-trans,octa-cis-undecaprenyl diphospho-[N-acetyl-alpha-D-glucosaminyl-(1-&gt;4)]-N-acetyl-alpha-D-muramoyl-L-alanyl-D-glutamyl-meso-2,6-diaminopimeloyl-D-alanyl-D-alanine + UDP + H(+)</text>
        <dbReference type="Rhea" id="RHEA:31227"/>
        <dbReference type="ChEBI" id="CHEBI:15378"/>
        <dbReference type="ChEBI" id="CHEBI:57705"/>
        <dbReference type="ChEBI" id="CHEBI:58223"/>
        <dbReference type="ChEBI" id="CHEBI:61387"/>
        <dbReference type="ChEBI" id="CHEBI:61388"/>
        <dbReference type="EC" id="2.4.1.227"/>
    </reaction>
</comment>
<keyword evidence="5 10" id="KW-0133">Cell shape</keyword>
<feature type="domain" description="Glycosyltransferase family 28 N-terminal" evidence="11">
    <location>
        <begin position="5"/>
        <end position="142"/>
    </location>
</feature>
<dbReference type="GO" id="GO:0071555">
    <property type="term" value="P:cell wall organization"/>
    <property type="evidence" value="ECO:0007669"/>
    <property type="project" value="UniProtKB-KW"/>
</dbReference>
<dbReference type="EMBL" id="CP031093">
    <property type="protein sequence ID" value="QCF25138.1"/>
    <property type="molecule type" value="Genomic_DNA"/>
</dbReference>
<evidence type="ECO:0000259" key="12">
    <source>
        <dbReference type="Pfam" id="PF04101"/>
    </source>
</evidence>
<keyword evidence="7 10" id="KW-0472">Membrane</keyword>
<organism evidence="13 14">
    <name type="scientific">Hydrocarboniclastica marina</name>
    <dbReference type="NCBI Taxonomy" id="2259620"/>
    <lineage>
        <taxon>Bacteria</taxon>
        <taxon>Pseudomonadati</taxon>
        <taxon>Pseudomonadota</taxon>
        <taxon>Gammaproteobacteria</taxon>
        <taxon>Alteromonadales</taxon>
        <taxon>Alteromonadaceae</taxon>
        <taxon>Hydrocarboniclastica</taxon>
    </lineage>
</organism>
<dbReference type="Gene3D" id="3.40.50.2000">
    <property type="entry name" value="Glycogen Phosphorylase B"/>
    <property type="match status" value="2"/>
</dbReference>
<evidence type="ECO:0000256" key="7">
    <source>
        <dbReference type="ARBA" id="ARBA00023136"/>
    </source>
</evidence>
<evidence type="ECO:0000256" key="6">
    <source>
        <dbReference type="ARBA" id="ARBA00022984"/>
    </source>
</evidence>
<dbReference type="Proteomes" id="UP000298049">
    <property type="component" value="Chromosome"/>
</dbReference>
<keyword evidence="8 10" id="KW-0131">Cell cycle</keyword>
<accession>A0A4P7XE43</accession>
<evidence type="ECO:0000256" key="10">
    <source>
        <dbReference type="HAMAP-Rule" id="MF_00033"/>
    </source>
</evidence>
<evidence type="ECO:0000256" key="4">
    <source>
        <dbReference type="ARBA" id="ARBA00022679"/>
    </source>
</evidence>
<evidence type="ECO:0000256" key="9">
    <source>
        <dbReference type="ARBA" id="ARBA00023316"/>
    </source>
</evidence>
<dbReference type="NCBIfam" id="TIGR01133">
    <property type="entry name" value="murG"/>
    <property type="match status" value="1"/>
</dbReference>
<dbReference type="KEGG" id="hmi:soil367_03895"/>
<dbReference type="InterPro" id="IPR004276">
    <property type="entry name" value="GlycoTrans_28_N"/>
</dbReference>
<proteinExistence type="inferred from homology"/>
<comment type="similarity">
    <text evidence="10">Belongs to the glycosyltransferase 28 family. MurG subfamily.</text>
</comment>
<dbReference type="UniPathway" id="UPA00219"/>
<evidence type="ECO:0000313" key="13">
    <source>
        <dbReference type="EMBL" id="QCF25138.1"/>
    </source>
</evidence>
<dbReference type="AlphaFoldDB" id="A0A4P7XE43"/>
<evidence type="ECO:0000256" key="5">
    <source>
        <dbReference type="ARBA" id="ARBA00022960"/>
    </source>
</evidence>
<dbReference type="GO" id="GO:0009252">
    <property type="term" value="P:peptidoglycan biosynthetic process"/>
    <property type="evidence" value="ECO:0007669"/>
    <property type="project" value="UniProtKB-UniRule"/>
</dbReference>
<dbReference type="HAMAP" id="MF_00033">
    <property type="entry name" value="MurG"/>
    <property type="match status" value="1"/>
</dbReference>
<dbReference type="InterPro" id="IPR006009">
    <property type="entry name" value="GlcNAc_MurG"/>
</dbReference>
<dbReference type="InterPro" id="IPR007235">
    <property type="entry name" value="Glyco_trans_28_C"/>
</dbReference>
<evidence type="ECO:0000256" key="2">
    <source>
        <dbReference type="ARBA" id="ARBA00022618"/>
    </source>
</evidence>
<dbReference type="PANTHER" id="PTHR21015:SF22">
    <property type="entry name" value="GLYCOSYLTRANSFERASE"/>
    <property type="match status" value="1"/>
</dbReference>
<sequence>MSKRFLVMAGGTGGHVFPALATARMLQQLGHEVQWLGSRGGMEERLVKAADMPVTLIRVSGLRGKGRLALAGAPFTLVSAVWQASALLRRARIDCVIGMGGFASGPGGLAAWLMRKPLVIHEQNAVAGLTNRVLSRFATTVLEAFPKSFGPNVVTRLTGNPVRREFSLIEPPPQRFAARAGQPLHLLVLGGSLGAQAINIMVPEALALLAADARPQVRHQAGERHLAKTQEDYEKRGITAEVVPFIEDIDAAYGWADLVLCRAGALTVAELCAAGVGAILVPFPHAVDDHQTRNGKFMVDGEAALMVAQSELEPNALAGILSEFASDRPRLLAMAEAARKLARPDATERVVNYCLEAANASQ</sequence>
<dbReference type="SUPFAM" id="SSF53756">
    <property type="entry name" value="UDP-Glycosyltransferase/glycogen phosphorylase"/>
    <property type="match status" value="1"/>
</dbReference>
<keyword evidence="1 10" id="KW-1003">Cell membrane</keyword>
<keyword evidence="3 10" id="KW-0328">Glycosyltransferase</keyword>
<keyword evidence="14" id="KW-1185">Reference proteome</keyword>
<feature type="binding site" evidence="10">
    <location>
        <begin position="12"/>
        <end position="14"/>
    </location>
    <ligand>
        <name>UDP-N-acetyl-alpha-D-glucosamine</name>
        <dbReference type="ChEBI" id="CHEBI:57705"/>
    </ligand>
</feature>
<gene>
    <name evidence="10 13" type="primary">murG</name>
    <name evidence="13" type="ORF">soil367_03895</name>
</gene>
<feature type="domain" description="Glycosyl transferase family 28 C-terminal" evidence="12">
    <location>
        <begin position="186"/>
        <end position="349"/>
    </location>
</feature>
<evidence type="ECO:0000256" key="3">
    <source>
        <dbReference type="ARBA" id="ARBA00022676"/>
    </source>
</evidence>
<dbReference type="EC" id="2.4.1.227" evidence="10"/>
<dbReference type="PANTHER" id="PTHR21015">
    <property type="entry name" value="UDP-N-ACETYLGLUCOSAMINE--N-ACETYLMURAMYL-(PENTAPEPTIDE) PYROPHOSPHORYL-UNDECAPRENOL N-ACETYLGLUCOSAMINE TRANSFERASE 1"/>
    <property type="match status" value="1"/>
</dbReference>
<dbReference type="RefSeq" id="WP_136547072.1">
    <property type="nucleotide sequence ID" value="NZ_CP031093.1"/>
</dbReference>
<comment type="subcellular location">
    <subcellularLocation>
        <location evidence="10">Cell membrane</location>
        <topology evidence="10">Peripheral membrane protein</topology>
        <orientation evidence="10">Cytoplasmic side</orientation>
    </subcellularLocation>
</comment>
<evidence type="ECO:0000313" key="14">
    <source>
        <dbReference type="Proteomes" id="UP000298049"/>
    </source>
</evidence>
<comment type="pathway">
    <text evidence="10">Cell wall biogenesis; peptidoglycan biosynthesis.</text>
</comment>
<dbReference type="Pfam" id="PF03033">
    <property type="entry name" value="Glyco_transf_28"/>
    <property type="match status" value="1"/>
</dbReference>
<comment type="function">
    <text evidence="10">Cell wall formation. Catalyzes the transfer of a GlcNAc subunit on undecaprenyl-pyrophosphoryl-MurNAc-pentapeptide (lipid intermediate I) to form undecaprenyl-pyrophosphoryl-MurNAc-(pentapeptide)GlcNAc (lipid intermediate II).</text>
</comment>
<evidence type="ECO:0000259" key="11">
    <source>
        <dbReference type="Pfam" id="PF03033"/>
    </source>
</evidence>
<dbReference type="GO" id="GO:0008360">
    <property type="term" value="P:regulation of cell shape"/>
    <property type="evidence" value="ECO:0007669"/>
    <property type="project" value="UniProtKB-KW"/>
</dbReference>
<feature type="binding site" evidence="10">
    <location>
        <begin position="265"/>
        <end position="270"/>
    </location>
    <ligand>
        <name>UDP-N-acetyl-alpha-D-glucosamine</name>
        <dbReference type="ChEBI" id="CHEBI:57705"/>
    </ligand>
</feature>
<dbReference type="OrthoDB" id="9808936at2"/>
<evidence type="ECO:0000256" key="1">
    <source>
        <dbReference type="ARBA" id="ARBA00022475"/>
    </source>
</evidence>
<evidence type="ECO:0000256" key="8">
    <source>
        <dbReference type="ARBA" id="ARBA00023306"/>
    </source>
</evidence>
<keyword evidence="6 10" id="KW-0573">Peptidoglycan synthesis</keyword>
<feature type="binding site" evidence="10">
    <location>
        <position position="124"/>
    </location>
    <ligand>
        <name>UDP-N-acetyl-alpha-D-glucosamine</name>
        <dbReference type="ChEBI" id="CHEBI:57705"/>
    </ligand>
</feature>
<feature type="binding site" evidence="10">
    <location>
        <position position="192"/>
    </location>
    <ligand>
        <name>UDP-N-acetyl-alpha-D-glucosamine</name>
        <dbReference type="ChEBI" id="CHEBI:57705"/>
    </ligand>
</feature>
<dbReference type="GO" id="GO:0050511">
    <property type="term" value="F:undecaprenyldiphospho-muramoylpentapeptide beta-N-acetylglucosaminyltransferase activity"/>
    <property type="evidence" value="ECO:0007669"/>
    <property type="project" value="UniProtKB-UniRule"/>
</dbReference>
<dbReference type="GO" id="GO:0005975">
    <property type="term" value="P:carbohydrate metabolic process"/>
    <property type="evidence" value="ECO:0007669"/>
    <property type="project" value="InterPro"/>
</dbReference>
<dbReference type="CDD" id="cd03785">
    <property type="entry name" value="GT28_MurG"/>
    <property type="match status" value="1"/>
</dbReference>
<reference evidence="13 14" key="1">
    <citation type="submission" date="2018-07" db="EMBL/GenBank/DDBJ databases">
        <title>Marsedoiliclastica nanhaica gen. nov. sp. nov., a novel marine hydrocarbonoclastic bacterium isolated from an in-situ enriched hydrocarbon-degrading consortium in deep-sea sediment.</title>
        <authorList>
            <person name="Dong C."/>
            <person name="Ma T."/>
            <person name="Liu R."/>
            <person name="Shao Z."/>
        </authorList>
    </citation>
    <scope>NUCLEOTIDE SEQUENCE [LARGE SCALE GENOMIC DNA]</scope>
    <source>
        <strain evidence="14">soil36-7</strain>
    </source>
</reference>
<feature type="binding site" evidence="10">
    <location>
        <position position="246"/>
    </location>
    <ligand>
        <name>UDP-N-acetyl-alpha-D-glucosamine</name>
        <dbReference type="ChEBI" id="CHEBI:57705"/>
    </ligand>
</feature>